<name>A0AAN9YQB2_9PEZI</name>
<comment type="function">
    <text evidence="6">Catalyzes the hydrolysis of queuosine 5'-phosphate, releasing the nucleobase queuine (q). Is required for salvage of queuine from exogenous queuosine (Q) that is imported and then converted to queuosine 5'-phosphate intracellularly.</text>
</comment>
<evidence type="ECO:0000313" key="7">
    <source>
        <dbReference type="EMBL" id="KAK7755043.1"/>
    </source>
</evidence>
<protein>
    <recommendedName>
        <fullName evidence="3 6">Queuosine 5'-phosphate N-glycosylase/hydrolase</fullName>
        <ecNumber evidence="6">3.2.2.-</ecNumber>
    </recommendedName>
    <alternativeName>
        <fullName evidence="4 6">Queuosine-nucleotide N-glycosylase/hydrolase</fullName>
    </alternativeName>
</protein>
<dbReference type="GO" id="GO:0016787">
    <property type="term" value="F:hydrolase activity"/>
    <property type="evidence" value="ECO:0007669"/>
    <property type="project" value="UniProtKB-KW"/>
</dbReference>
<dbReference type="PANTHER" id="PTHR21314">
    <property type="entry name" value="QUEUOSINE 5'-PHOSPHATE N-GLYCOSYLASE_HYDROLASE-RELATED"/>
    <property type="match status" value="1"/>
</dbReference>
<evidence type="ECO:0000256" key="2">
    <source>
        <dbReference type="ARBA" id="ARBA00035119"/>
    </source>
</evidence>
<dbReference type="Pfam" id="PF10343">
    <property type="entry name" value="Q_salvage"/>
    <property type="match status" value="1"/>
</dbReference>
<dbReference type="GO" id="GO:0006400">
    <property type="term" value="P:tRNA modification"/>
    <property type="evidence" value="ECO:0007669"/>
    <property type="project" value="TreeGrafter"/>
</dbReference>
<dbReference type="EC" id="3.2.2.-" evidence="6"/>
<dbReference type="Proteomes" id="UP001320420">
    <property type="component" value="Unassembled WGS sequence"/>
</dbReference>
<evidence type="ECO:0000256" key="5">
    <source>
        <dbReference type="ARBA" id="ARBA00048204"/>
    </source>
</evidence>
<evidence type="ECO:0000256" key="1">
    <source>
        <dbReference type="ARBA" id="ARBA00022801"/>
    </source>
</evidence>
<dbReference type="AlphaFoldDB" id="A0AAN9YQB2"/>
<comment type="similarity">
    <text evidence="2 6">Belongs to the QNG1 protein family.</text>
</comment>
<evidence type="ECO:0000256" key="4">
    <source>
        <dbReference type="ARBA" id="ARBA00035393"/>
    </source>
</evidence>
<dbReference type="PANTHER" id="PTHR21314:SF0">
    <property type="entry name" value="QUEUOSINE 5'-PHOSPHATE N-GLYCOSYLASE_HYDROLASE"/>
    <property type="match status" value="1"/>
</dbReference>
<gene>
    <name evidence="7" type="ORF">SLS62_002858</name>
</gene>
<dbReference type="EMBL" id="JAKJXP020000015">
    <property type="protein sequence ID" value="KAK7755043.1"/>
    <property type="molecule type" value="Genomic_DNA"/>
</dbReference>
<comment type="catalytic activity">
    <reaction evidence="5 6">
        <text>queuosine 5'-phosphate + H2O = queuine + D-ribose 5-phosphate</text>
        <dbReference type="Rhea" id="RHEA:75387"/>
        <dbReference type="ChEBI" id="CHEBI:15377"/>
        <dbReference type="ChEBI" id="CHEBI:17433"/>
        <dbReference type="ChEBI" id="CHEBI:78346"/>
        <dbReference type="ChEBI" id="CHEBI:194371"/>
    </reaction>
    <physiologicalReaction direction="left-to-right" evidence="5 6">
        <dbReference type="Rhea" id="RHEA:75388"/>
    </physiologicalReaction>
</comment>
<sequence>MSDDEADPELLALLRQHLEGKPSISQEPETEVLEGVEYVYDNSIDVALNMRATKNAAAIIYNQMQEKGFSTASWADHEMHPKTKDESTVAFIFTMDLLNFSFWSLLPEDERYAVHYRDKRWTGYGSLVASLQRALEEEAADHSAAGLVNLLARDFTCFRDEFPFAGRRKPVRFLKRAQILVADLWACFDGESYGDFDDIDKITMFADYRIPQILATLGCIGYSPPLQAMIERKHVFESGSNYELQIRACTIWCVELIRREIKRQHPRTEINAVLIDFFLYDTMKQLEAQGKETMPHHRTRSIWY</sequence>
<evidence type="ECO:0000313" key="8">
    <source>
        <dbReference type="Proteomes" id="UP001320420"/>
    </source>
</evidence>
<keyword evidence="8" id="KW-1185">Reference proteome</keyword>
<evidence type="ECO:0000256" key="6">
    <source>
        <dbReference type="RuleBase" id="RU365002"/>
    </source>
</evidence>
<proteinExistence type="inferred from homology"/>
<keyword evidence="1 6" id="KW-0378">Hydrolase</keyword>
<evidence type="ECO:0000256" key="3">
    <source>
        <dbReference type="ARBA" id="ARBA00035306"/>
    </source>
</evidence>
<accession>A0AAN9YQB2</accession>
<reference evidence="7 8" key="1">
    <citation type="submission" date="2024-02" db="EMBL/GenBank/DDBJ databases">
        <title>De novo assembly and annotation of 12 fungi associated with fruit tree decline syndrome in Ontario, Canada.</title>
        <authorList>
            <person name="Sulman M."/>
            <person name="Ellouze W."/>
            <person name="Ilyukhin E."/>
        </authorList>
    </citation>
    <scope>NUCLEOTIDE SEQUENCE [LARGE SCALE GENOMIC DNA]</scope>
    <source>
        <strain evidence="7 8">M11/M66-122</strain>
    </source>
</reference>
<dbReference type="InterPro" id="IPR019438">
    <property type="entry name" value="Q_salvage"/>
</dbReference>
<organism evidence="7 8">
    <name type="scientific">Diatrype stigma</name>
    <dbReference type="NCBI Taxonomy" id="117547"/>
    <lineage>
        <taxon>Eukaryota</taxon>
        <taxon>Fungi</taxon>
        <taxon>Dikarya</taxon>
        <taxon>Ascomycota</taxon>
        <taxon>Pezizomycotina</taxon>
        <taxon>Sordariomycetes</taxon>
        <taxon>Xylariomycetidae</taxon>
        <taxon>Xylariales</taxon>
        <taxon>Diatrypaceae</taxon>
        <taxon>Diatrype</taxon>
    </lineage>
</organism>
<comment type="caution">
    <text evidence="7">The sequence shown here is derived from an EMBL/GenBank/DDBJ whole genome shotgun (WGS) entry which is preliminary data.</text>
</comment>